<keyword evidence="1" id="KW-0812">Transmembrane</keyword>
<evidence type="ECO:0008006" key="4">
    <source>
        <dbReference type="Google" id="ProtNLM"/>
    </source>
</evidence>
<organism evidence="2 3">
    <name type="scientific">Serratia rhizosphaerae</name>
    <dbReference type="NCBI Taxonomy" id="2597702"/>
    <lineage>
        <taxon>Bacteria</taxon>
        <taxon>Pseudomonadati</taxon>
        <taxon>Pseudomonadota</taxon>
        <taxon>Gammaproteobacteria</taxon>
        <taxon>Enterobacterales</taxon>
        <taxon>Yersiniaceae</taxon>
        <taxon>Serratia</taxon>
    </lineage>
</organism>
<feature type="transmembrane region" description="Helical" evidence="1">
    <location>
        <begin position="33"/>
        <end position="51"/>
    </location>
</feature>
<gene>
    <name evidence="2" type="ORF">FO014_00210</name>
</gene>
<keyword evidence="3" id="KW-1185">Reference proteome</keyword>
<keyword evidence="1" id="KW-0472">Membrane</keyword>
<proteinExistence type="predicted"/>
<evidence type="ECO:0000256" key="1">
    <source>
        <dbReference type="SAM" id="Phobius"/>
    </source>
</evidence>
<reference evidence="2 3" key="1">
    <citation type="submission" date="2019-07" db="EMBL/GenBank/DDBJ databases">
        <title>Serratia dokdonensis sp. nov., an elicitor of systemic resistance in Nicotiana Tabacum.</title>
        <authorList>
            <person name="Son J.-S."/>
            <person name="Hwang Y.-J."/>
            <person name="Lee S.-Y."/>
            <person name="Ghim S.-Y."/>
        </authorList>
    </citation>
    <scope>NUCLEOTIDE SEQUENCE [LARGE SCALE GENOMIC DNA]</scope>
    <source>
        <strain evidence="2 3">KUDC3025</strain>
    </source>
</reference>
<protein>
    <recommendedName>
        <fullName evidence="4">Microcin H47 immunity protein mchI</fullName>
    </recommendedName>
</protein>
<evidence type="ECO:0000313" key="2">
    <source>
        <dbReference type="EMBL" id="QHA85524.1"/>
    </source>
</evidence>
<evidence type="ECO:0000313" key="3">
    <source>
        <dbReference type="Proteomes" id="UP000430368"/>
    </source>
</evidence>
<dbReference type="Proteomes" id="UP000430368">
    <property type="component" value="Chromosome"/>
</dbReference>
<accession>A0ABX6GH10</accession>
<dbReference type="EMBL" id="CP041764">
    <property type="protein sequence ID" value="QHA85524.1"/>
    <property type="molecule type" value="Genomic_DNA"/>
</dbReference>
<sequence>MEVLNRTSAVLSLPLTILCVSFSSLTIMGENNSLVDVFLSVIVFFGFLNLFRIAGKLIAWFNGNANQA</sequence>
<keyword evidence="1" id="KW-1133">Transmembrane helix</keyword>
<name>A0ABX6GH10_9GAMM</name>